<dbReference type="NCBIfam" id="NF006771">
    <property type="entry name" value="PRK09290.1-5"/>
    <property type="match status" value="1"/>
</dbReference>
<evidence type="ECO:0000313" key="11">
    <source>
        <dbReference type="Proteomes" id="UP000251213"/>
    </source>
</evidence>
<evidence type="ECO:0000259" key="9">
    <source>
        <dbReference type="Pfam" id="PF07687"/>
    </source>
</evidence>
<feature type="binding site" evidence="7">
    <location>
        <position position="384"/>
    </location>
    <ligand>
        <name>Zn(2+)</name>
        <dbReference type="ChEBI" id="CHEBI:29105"/>
        <label>2</label>
    </ligand>
</feature>
<dbReference type="SUPFAM" id="SSF53187">
    <property type="entry name" value="Zn-dependent exopeptidases"/>
    <property type="match status" value="1"/>
</dbReference>
<feature type="binding site" evidence="8">
    <location>
        <position position="218"/>
    </location>
    <ligand>
        <name>allantoate</name>
        <dbReference type="ChEBI" id="CHEBI:17536"/>
    </ligand>
</feature>
<dbReference type="Pfam" id="PF07687">
    <property type="entry name" value="M20_dimer"/>
    <property type="match status" value="1"/>
</dbReference>
<evidence type="ECO:0000256" key="2">
    <source>
        <dbReference type="ARBA" id="ARBA00006153"/>
    </source>
</evidence>
<dbReference type="PROSITE" id="PS00758">
    <property type="entry name" value="ARGE_DAPE_CPG2_1"/>
    <property type="match status" value="1"/>
</dbReference>
<sequence>MQNLIQPNAERMVSRIESLAKYSRSKRGVTRLSFSEESEQVNQLVSEWMQEAGMSVRRDAVNNLIGRYEGTDPTAPVLLIGSHLDTVIEAGKYDGILGVITGLEVVQTLFENNLRLPFPIEVIGFCDEEGTRFHTTLLGSRAIAGTLTSEDLSACDSDGLSLSEAMKRIGLEPTHFKQAAKDPKSILGYLEVHIEQGPVLEKLNQACGVVAGIAGATRYEFCVEGEAGHAGTVPHILRKDALTGAAEMILAVEEIAQQMESLVATVGKLEVYPGASNVIPGQVKGTLDIRSINNRVKHQAFHQILSTWEEICKGRDLTLKLKKVMDSPAVSCSSKWIERIGNALENHAMKRVVIPSGAGHDAMAIAEIAPIGMIFVRCRKGISHHPDEYCSPEDMQMGATILLDVVMQINS</sequence>
<feature type="binding site" evidence="7">
    <location>
        <position position="129"/>
    </location>
    <ligand>
        <name>Zn(2+)</name>
        <dbReference type="ChEBI" id="CHEBI:29105"/>
        <label>2</label>
    </ligand>
</feature>
<dbReference type="RefSeq" id="WP_113657894.1">
    <property type="nucleotide sequence ID" value="NZ_KZ845664.1"/>
</dbReference>
<feature type="domain" description="Peptidase M20 dimerisation" evidence="9">
    <location>
        <begin position="214"/>
        <end position="313"/>
    </location>
</feature>
<feature type="binding site" evidence="8">
    <location>
        <position position="277"/>
    </location>
    <ligand>
        <name>allantoate</name>
        <dbReference type="ChEBI" id="CHEBI:17536"/>
    </ligand>
</feature>
<feature type="binding site" evidence="7">
    <location>
        <position position="193"/>
    </location>
    <ligand>
        <name>Zn(2+)</name>
        <dbReference type="ChEBI" id="CHEBI:29105"/>
        <label>1</label>
    </ligand>
</feature>
<protein>
    <submittedName>
        <fullName evidence="10">Allantoate amidohydrolase</fullName>
    </submittedName>
</protein>
<proteinExistence type="inferred from homology"/>
<organism evidence="10 11">
    <name type="scientific">Thermoflavimicrobium daqui</name>
    <dbReference type="NCBI Taxonomy" id="2137476"/>
    <lineage>
        <taxon>Bacteria</taxon>
        <taxon>Bacillati</taxon>
        <taxon>Bacillota</taxon>
        <taxon>Bacilli</taxon>
        <taxon>Bacillales</taxon>
        <taxon>Thermoactinomycetaceae</taxon>
        <taxon>Thermoflavimicrobium</taxon>
    </lineage>
</organism>
<dbReference type="PANTHER" id="PTHR32494:SF19">
    <property type="entry name" value="ALLANTOATE DEIMINASE-RELATED"/>
    <property type="match status" value="1"/>
</dbReference>
<dbReference type="OrthoDB" id="9808195at2"/>
<dbReference type="InterPro" id="IPR010158">
    <property type="entry name" value="Amidase_Cbmase"/>
</dbReference>
<evidence type="ECO:0000313" key="10">
    <source>
        <dbReference type="EMBL" id="RAL26209.1"/>
    </source>
</evidence>
<dbReference type="GO" id="GO:0046872">
    <property type="term" value="F:metal ion binding"/>
    <property type="evidence" value="ECO:0007669"/>
    <property type="project" value="UniProtKB-KW"/>
</dbReference>
<dbReference type="Proteomes" id="UP000251213">
    <property type="component" value="Unassembled WGS sequence"/>
</dbReference>
<comment type="cofactor">
    <cofactor evidence="1">
        <name>Mn(2+)</name>
        <dbReference type="ChEBI" id="CHEBI:29035"/>
    </cofactor>
</comment>
<dbReference type="Gene3D" id="3.30.70.360">
    <property type="match status" value="1"/>
</dbReference>
<feature type="binding site" evidence="8">
    <location>
        <position position="290"/>
    </location>
    <ligand>
        <name>allantoate</name>
        <dbReference type="ChEBI" id="CHEBI:17536"/>
    </ligand>
</feature>
<keyword evidence="5 10" id="KW-0378">Hydrolase</keyword>
<evidence type="ECO:0000256" key="4">
    <source>
        <dbReference type="ARBA" id="ARBA00022723"/>
    </source>
</evidence>
<keyword evidence="6" id="KW-0464">Manganese</keyword>
<dbReference type="EMBL" id="QJKK01000002">
    <property type="protein sequence ID" value="RAL26209.1"/>
    <property type="molecule type" value="Genomic_DNA"/>
</dbReference>
<reference evidence="10 11" key="1">
    <citation type="submission" date="2018-06" db="EMBL/GenBank/DDBJ databases">
        <title>Thermoflavimicrobium daqus sp. nov., a thermophilic microbe isolated from Moutai-flavour Daqu.</title>
        <authorList>
            <person name="Wang X."/>
            <person name="Zhou H."/>
        </authorList>
    </citation>
    <scope>NUCLEOTIDE SEQUENCE [LARGE SCALE GENOMIC DNA]</scope>
    <source>
        <strain evidence="10 11">FBKL4.011</strain>
    </source>
</reference>
<feature type="binding site" evidence="7">
    <location>
        <position position="94"/>
    </location>
    <ligand>
        <name>Zn(2+)</name>
        <dbReference type="ChEBI" id="CHEBI:29105"/>
        <label>1</label>
    </ligand>
</feature>
<dbReference type="NCBIfam" id="NF006775">
    <property type="entry name" value="PRK09290.2-5"/>
    <property type="match status" value="1"/>
</dbReference>
<gene>
    <name evidence="10" type="ORF">DL897_04210</name>
</gene>
<keyword evidence="11" id="KW-1185">Reference proteome</keyword>
<dbReference type="GO" id="GO:0016813">
    <property type="term" value="F:hydrolase activity, acting on carbon-nitrogen (but not peptide) bonds, in linear amidines"/>
    <property type="evidence" value="ECO:0007669"/>
    <property type="project" value="InterPro"/>
</dbReference>
<dbReference type="Gene3D" id="3.40.630.10">
    <property type="entry name" value="Zn peptidases"/>
    <property type="match status" value="1"/>
</dbReference>
<keyword evidence="7" id="KW-0862">Zinc</keyword>
<dbReference type="SUPFAM" id="SSF55031">
    <property type="entry name" value="Bacterial exopeptidase dimerisation domain"/>
    <property type="match status" value="1"/>
</dbReference>
<evidence type="ECO:0000256" key="7">
    <source>
        <dbReference type="PIRSR" id="PIRSR001235-1"/>
    </source>
</evidence>
<keyword evidence="4 7" id="KW-0479">Metal-binding</keyword>
<comment type="caution">
    <text evidence="10">The sequence shown here is derived from an EMBL/GenBank/DDBJ whole genome shotgun (WGS) entry which is preliminary data.</text>
</comment>
<dbReference type="InterPro" id="IPR001261">
    <property type="entry name" value="ArgE/DapE_CS"/>
</dbReference>
<evidence type="ECO:0000256" key="5">
    <source>
        <dbReference type="ARBA" id="ARBA00022801"/>
    </source>
</evidence>
<dbReference type="NCBIfam" id="TIGR01879">
    <property type="entry name" value="hydantase"/>
    <property type="match status" value="1"/>
</dbReference>
<comment type="subunit">
    <text evidence="3">Homodimer.</text>
</comment>
<dbReference type="PIRSF" id="PIRSF001235">
    <property type="entry name" value="Amidase_carbamoylase"/>
    <property type="match status" value="1"/>
</dbReference>
<dbReference type="CDD" id="cd03884">
    <property type="entry name" value="M20_bAS"/>
    <property type="match status" value="1"/>
</dbReference>
<dbReference type="AlphaFoldDB" id="A0A364K7D6"/>
<dbReference type="InterPro" id="IPR036264">
    <property type="entry name" value="Bact_exopeptidase_dim_dom"/>
</dbReference>
<dbReference type="InterPro" id="IPR011650">
    <property type="entry name" value="Peptidase_M20_dimer"/>
</dbReference>
<evidence type="ECO:0000256" key="1">
    <source>
        <dbReference type="ARBA" id="ARBA00001936"/>
    </source>
</evidence>
<evidence type="ECO:0000256" key="8">
    <source>
        <dbReference type="PIRSR" id="PIRSR001235-2"/>
    </source>
</evidence>
<feature type="binding site" evidence="7">
    <location>
        <position position="83"/>
    </location>
    <ligand>
        <name>Zn(2+)</name>
        <dbReference type="ChEBI" id="CHEBI:29105"/>
        <label>1</label>
    </ligand>
</feature>
<reference evidence="10 11" key="2">
    <citation type="submission" date="2018-06" db="EMBL/GenBank/DDBJ databases">
        <authorList>
            <person name="Zhirakovskaya E."/>
        </authorList>
    </citation>
    <scope>NUCLEOTIDE SEQUENCE [LARGE SCALE GENOMIC DNA]</scope>
    <source>
        <strain evidence="10 11">FBKL4.011</strain>
    </source>
</reference>
<name>A0A364K7D6_9BACL</name>
<dbReference type="Pfam" id="PF01546">
    <property type="entry name" value="Peptidase_M20"/>
    <property type="match status" value="1"/>
</dbReference>
<evidence type="ECO:0000256" key="6">
    <source>
        <dbReference type="ARBA" id="ARBA00023211"/>
    </source>
</evidence>
<accession>A0A364K7D6</accession>
<evidence type="ECO:0000256" key="3">
    <source>
        <dbReference type="ARBA" id="ARBA00011738"/>
    </source>
</evidence>
<comment type="cofactor">
    <cofactor evidence="7">
        <name>Zn(2+)</name>
        <dbReference type="ChEBI" id="CHEBI:29105"/>
    </cofactor>
    <text evidence="7">Binds 2 Zn(2+) ions per subunit.</text>
</comment>
<comment type="similarity">
    <text evidence="2">Belongs to the peptidase M20 family.</text>
</comment>
<dbReference type="PANTHER" id="PTHR32494">
    <property type="entry name" value="ALLANTOATE DEIMINASE-RELATED"/>
    <property type="match status" value="1"/>
</dbReference>
<dbReference type="InterPro" id="IPR002933">
    <property type="entry name" value="Peptidase_M20"/>
</dbReference>
<feature type="binding site" evidence="7">
    <location>
        <position position="94"/>
    </location>
    <ligand>
        <name>Zn(2+)</name>
        <dbReference type="ChEBI" id="CHEBI:29105"/>
        <label>2</label>
    </ligand>
</feature>